<evidence type="ECO:0008006" key="5">
    <source>
        <dbReference type="Google" id="ProtNLM"/>
    </source>
</evidence>
<dbReference type="RefSeq" id="WP_016273331.1">
    <property type="nucleotide sequence ID" value="NZ_QSTL01000024.1"/>
</dbReference>
<dbReference type="AlphaFoldDB" id="A0A3E4XBX3"/>
<feature type="transmembrane region" description="Helical" evidence="2">
    <location>
        <begin position="38"/>
        <end position="59"/>
    </location>
</feature>
<keyword evidence="2" id="KW-1133">Transmembrane helix</keyword>
<feature type="transmembrane region" description="Helical" evidence="2">
    <location>
        <begin position="12"/>
        <end position="32"/>
    </location>
</feature>
<proteinExistence type="predicted"/>
<keyword evidence="2" id="KW-0812">Transmembrane</keyword>
<evidence type="ECO:0000256" key="2">
    <source>
        <dbReference type="SAM" id="Phobius"/>
    </source>
</evidence>
<dbReference type="EMBL" id="QSTL01000024">
    <property type="protein sequence ID" value="RGM51913.1"/>
    <property type="molecule type" value="Genomic_DNA"/>
</dbReference>
<evidence type="ECO:0000313" key="3">
    <source>
        <dbReference type="EMBL" id="RGM51913.1"/>
    </source>
</evidence>
<evidence type="ECO:0000313" key="4">
    <source>
        <dbReference type="Proteomes" id="UP000261295"/>
    </source>
</evidence>
<reference evidence="3 4" key="1">
    <citation type="submission" date="2018-08" db="EMBL/GenBank/DDBJ databases">
        <title>A genome reference for cultivated species of the human gut microbiota.</title>
        <authorList>
            <person name="Zou Y."/>
            <person name="Xue W."/>
            <person name="Luo G."/>
        </authorList>
    </citation>
    <scope>NUCLEOTIDE SEQUENCE [LARGE SCALE GENOMIC DNA]</scope>
    <source>
        <strain evidence="3 4">OM07-9</strain>
    </source>
</reference>
<organism evidence="3 4">
    <name type="scientific">Bacteroides uniformis</name>
    <dbReference type="NCBI Taxonomy" id="820"/>
    <lineage>
        <taxon>Bacteria</taxon>
        <taxon>Pseudomonadati</taxon>
        <taxon>Bacteroidota</taxon>
        <taxon>Bacteroidia</taxon>
        <taxon>Bacteroidales</taxon>
        <taxon>Bacteroidaceae</taxon>
        <taxon>Bacteroides</taxon>
    </lineage>
</organism>
<name>A0A3E4XBX3_BACUN</name>
<dbReference type="Proteomes" id="UP000261295">
    <property type="component" value="Unassembled WGS sequence"/>
</dbReference>
<protein>
    <recommendedName>
        <fullName evidence="5">Transmembrane protein</fullName>
    </recommendedName>
</protein>
<sequence length="280" mass="31884">MTNTEQIRTKKISFILALSVIIFAAIATYFTLCHDINIMRITTPVILGLAMSIILCGVLQKFFYNWLTKNPIHFSFGEQSSPVIESESTTEPVCIAETPPTEQPADSSEQEYAPSPQSNQEPAVPDCSNESHLEKYDSILEELKEKELKRQVKVMDAIREYVTIKTAPYLSKEAIATLISNIEYMACDQPELYKPIRSNIDNPLRSPGLRHLAWNVGERLRVPLAKRAVFIKESFPYELENASIEYLRLNLRDQVASQIPIDVPEKGDYRFHLETDNDES</sequence>
<keyword evidence="2" id="KW-0472">Membrane</keyword>
<feature type="region of interest" description="Disordered" evidence="1">
    <location>
        <begin position="83"/>
        <end position="129"/>
    </location>
</feature>
<gene>
    <name evidence="3" type="ORF">DXC07_18815</name>
</gene>
<evidence type="ECO:0000256" key="1">
    <source>
        <dbReference type="SAM" id="MobiDB-lite"/>
    </source>
</evidence>
<accession>A0A3E4XBX3</accession>
<comment type="caution">
    <text evidence="3">The sequence shown here is derived from an EMBL/GenBank/DDBJ whole genome shotgun (WGS) entry which is preliminary data.</text>
</comment>